<dbReference type="InterPro" id="IPR011711">
    <property type="entry name" value="GntR_C"/>
</dbReference>
<comment type="caution">
    <text evidence="6">The sequence shown here is derived from an EMBL/GenBank/DDBJ whole genome shotgun (WGS) entry which is preliminary data.</text>
</comment>
<feature type="domain" description="HTH gntR-type" evidence="5">
    <location>
        <begin position="40"/>
        <end position="107"/>
    </location>
</feature>
<dbReference type="PROSITE" id="PS50949">
    <property type="entry name" value="HTH_GNTR"/>
    <property type="match status" value="1"/>
</dbReference>
<accession>A0A937RS00</accession>
<evidence type="ECO:0000256" key="3">
    <source>
        <dbReference type="ARBA" id="ARBA00023163"/>
    </source>
</evidence>
<dbReference type="Proteomes" id="UP000604475">
    <property type="component" value="Unassembled WGS sequence"/>
</dbReference>
<organism evidence="6 7">
    <name type="scientific">Frankia nepalensis</name>
    <dbReference type="NCBI Taxonomy" id="1836974"/>
    <lineage>
        <taxon>Bacteria</taxon>
        <taxon>Bacillati</taxon>
        <taxon>Actinomycetota</taxon>
        <taxon>Actinomycetes</taxon>
        <taxon>Frankiales</taxon>
        <taxon>Frankiaceae</taxon>
        <taxon>Frankia</taxon>
    </lineage>
</organism>
<feature type="compositionally biased region" description="Basic and acidic residues" evidence="4">
    <location>
        <begin position="1"/>
        <end position="32"/>
    </location>
</feature>
<dbReference type="PANTHER" id="PTHR43537">
    <property type="entry name" value="TRANSCRIPTIONAL REGULATOR, GNTR FAMILY"/>
    <property type="match status" value="1"/>
</dbReference>
<gene>
    <name evidence="6" type="ORF">I7412_31770</name>
</gene>
<feature type="region of interest" description="Disordered" evidence="4">
    <location>
        <begin position="1"/>
        <end position="41"/>
    </location>
</feature>
<dbReference type="GO" id="GO:0003700">
    <property type="term" value="F:DNA-binding transcription factor activity"/>
    <property type="evidence" value="ECO:0007669"/>
    <property type="project" value="InterPro"/>
</dbReference>
<dbReference type="Gene3D" id="1.10.10.10">
    <property type="entry name" value="Winged helix-like DNA-binding domain superfamily/Winged helix DNA-binding domain"/>
    <property type="match status" value="1"/>
</dbReference>
<dbReference type="EMBL" id="JAEACQ010000280">
    <property type="protein sequence ID" value="MBL7631658.1"/>
    <property type="molecule type" value="Genomic_DNA"/>
</dbReference>
<dbReference type="InterPro" id="IPR036390">
    <property type="entry name" value="WH_DNA-bd_sf"/>
</dbReference>
<keyword evidence="1" id="KW-0805">Transcription regulation</keyword>
<evidence type="ECO:0000256" key="1">
    <source>
        <dbReference type="ARBA" id="ARBA00023015"/>
    </source>
</evidence>
<keyword evidence="3" id="KW-0804">Transcription</keyword>
<dbReference type="SUPFAM" id="SSF46785">
    <property type="entry name" value="Winged helix' DNA-binding domain"/>
    <property type="match status" value="1"/>
</dbReference>
<keyword evidence="7" id="KW-1185">Reference proteome</keyword>
<evidence type="ECO:0000256" key="2">
    <source>
        <dbReference type="ARBA" id="ARBA00023125"/>
    </source>
</evidence>
<dbReference type="AlphaFoldDB" id="A0A937RS00"/>
<dbReference type="PRINTS" id="PR00035">
    <property type="entry name" value="HTHGNTR"/>
</dbReference>
<dbReference type="SMART" id="SM00345">
    <property type="entry name" value="HTH_GNTR"/>
    <property type="match status" value="1"/>
</dbReference>
<dbReference type="SUPFAM" id="SSF48008">
    <property type="entry name" value="GntR ligand-binding domain-like"/>
    <property type="match status" value="1"/>
</dbReference>
<evidence type="ECO:0000259" key="5">
    <source>
        <dbReference type="PROSITE" id="PS50949"/>
    </source>
</evidence>
<dbReference type="Gene3D" id="1.20.120.530">
    <property type="entry name" value="GntR ligand-binding domain-like"/>
    <property type="match status" value="1"/>
</dbReference>
<sequence length="253" mass="27014">MPEWSRRLGPGDDRGDAHGMDDEDAVTDRLAGEDSPSPAESLADKVCREIRDRIIAGTYAQGSRLREREIADALGVSRIPVREALPRLQSDGFITTSPRRGATVAELTMRDIEELYAVRLGVDVYGTRLAAQRVAAGASPAALVAAVDAADDALARGEFTEIIAANADIHEVIIELAQNSLLSALMRPVSGRARWISRLSAAPDPRVACREHHDLRDAICSGNTDLAAALAYAHIEGGREPTLAVLKGILPPG</sequence>
<protein>
    <submittedName>
        <fullName evidence="6">GntR family transcriptional regulator</fullName>
    </submittedName>
</protein>
<dbReference type="CDD" id="cd07377">
    <property type="entry name" value="WHTH_GntR"/>
    <property type="match status" value="1"/>
</dbReference>
<dbReference type="Pfam" id="PF07729">
    <property type="entry name" value="FCD"/>
    <property type="match status" value="1"/>
</dbReference>
<dbReference type="InterPro" id="IPR000524">
    <property type="entry name" value="Tscrpt_reg_HTH_GntR"/>
</dbReference>
<dbReference type="GO" id="GO:0003677">
    <property type="term" value="F:DNA binding"/>
    <property type="evidence" value="ECO:0007669"/>
    <property type="project" value="UniProtKB-KW"/>
</dbReference>
<dbReference type="Pfam" id="PF00392">
    <property type="entry name" value="GntR"/>
    <property type="match status" value="1"/>
</dbReference>
<dbReference type="SMART" id="SM00895">
    <property type="entry name" value="FCD"/>
    <property type="match status" value="1"/>
</dbReference>
<keyword evidence="2" id="KW-0238">DNA-binding</keyword>
<evidence type="ECO:0000313" key="6">
    <source>
        <dbReference type="EMBL" id="MBL7631658.1"/>
    </source>
</evidence>
<reference evidence="6" key="1">
    <citation type="submission" date="2020-12" db="EMBL/GenBank/DDBJ databases">
        <title>Genomic characterization of non-nitrogen-fixing Frankia strains.</title>
        <authorList>
            <person name="Carlos-Shanley C."/>
            <person name="Guerra T."/>
            <person name="Hahn D."/>
        </authorList>
    </citation>
    <scope>NUCLEOTIDE SEQUENCE</scope>
    <source>
        <strain evidence="6">CN6</strain>
    </source>
</reference>
<dbReference type="InterPro" id="IPR036388">
    <property type="entry name" value="WH-like_DNA-bd_sf"/>
</dbReference>
<dbReference type="PANTHER" id="PTHR43537:SF45">
    <property type="entry name" value="GNTR FAMILY REGULATORY PROTEIN"/>
    <property type="match status" value="1"/>
</dbReference>
<proteinExistence type="predicted"/>
<evidence type="ECO:0000313" key="7">
    <source>
        <dbReference type="Proteomes" id="UP000604475"/>
    </source>
</evidence>
<evidence type="ECO:0000256" key="4">
    <source>
        <dbReference type="SAM" id="MobiDB-lite"/>
    </source>
</evidence>
<name>A0A937RS00_9ACTN</name>
<dbReference type="InterPro" id="IPR008920">
    <property type="entry name" value="TF_FadR/GntR_C"/>
</dbReference>